<evidence type="ECO:0000256" key="4">
    <source>
        <dbReference type="SAM" id="MobiDB-lite"/>
    </source>
</evidence>
<gene>
    <name evidence="6" type="ORF">KL86DYS2_11631</name>
</gene>
<dbReference type="GO" id="GO:0008976">
    <property type="term" value="F:polyphosphate kinase activity"/>
    <property type="evidence" value="ECO:0007669"/>
    <property type="project" value="InterPro"/>
</dbReference>
<evidence type="ECO:0000313" key="6">
    <source>
        <dbReference type="EMBL" id="SBV99333.1"/>
    </source>
</evidence>
<dbReference type="NCBIfam" id="TIGR03709">
    <property type="entry name" value="PPK2_rel_1"/>
    <property type="match status" value="1"/>
</dbReference>
<feature type="region of interest" description="Disordered" evidence="4">
    <location>
        <begin position="286"/>
        <end position="309"/>
    </location>
</feature>
<evidence type="ECO:0000256" key="1">
    <source>
        <dbReference type="ARBA" id="ARBA00009924"/>
    </source>
</evidence>
<keyword evidence="2" id="KW-0808">Transferase</keyword>
<feature type="compositionally biased region" description="Basic and acidic residues" evidence="4">
    <location>
        <begin position="286"/>
        <end position="298"/>
    </location>
</feature>
<feature type="domain" description="Polyphosphate kinase-2-related" evidence="5">
    <location>
        <begin position="30"/>
        <end position="267"/>
    </location>
</feature>
<dbReference type="InterPro" id="IPR016898">
    <property type="entry name" value="Polyphosphate_phosphotransfera"/>
</dbReference>
<name>A0A212JIQ6_9BACT</name>
<feature type="compositionally biased region" description="Basic residues" evidence="4">
    <location>
        <begin position="299"/>
        <end position="309"/>
    </location>
</feature>
<comment type="similarity">
    <text evidence="1">Belongs to the polyphosphate kinase 2 (PPK2) family. Class I subfamily.</text>
</comment>
<evidence type="ECO:0000256" key="3">
    <source>
        <dbReference type="ARBA" id="ARBA00022777"/>
    </source>
</evidence>
<proteinExistence type="inferred from homology"/>
<dbReference type="InterPro" id="IPR022300">
    <property type="entry name" value="PPK2-rel_1"/>
</dbReference>
<dbReference type="PANTHER" id="PTHR34383:SF3">
    <property type="entry name" value="POLYPHOSPHATE:AMP PHOSPHOTRANSFERASE"/>
    <property type="match status" value="1"/>
</dbReference>
<sequence>MKKEILKRIIAKPGEKHKVSNFKTDYTAGLSKQKGEKLLEESIDKLSKLQDKLYAQDRYSVLIIFQAMDAAGKDGTIKHVMSGINPQGCQVFAFKQPSAEELDHDYLWRIYKCLPERGRIGIFNRSHYEDVLVAKVHPAIVLNGKLPNITKTEDIDDKFWEKRYRQINDFERHLTENGTIVLKFFLNVSHDEQEKRFLARLNDESKNWKFSAADLKERAYWDNYMEAYSDMLTHTSTDEAPWHVIPADNKWFMRYIIGQIISDRIEELDLHYPELTDEAKIEIENAKKSISKPQEEKPKIKKEKKDKKK</sequence>
<dbReference type="PANTHER" id="PTHR34383">
    <property type="entry name" value="POLYPHOSPHATE:AMP PHOSPHOTRANSFERASE-RELATED"/>
    <property type="match status" value="1"/>
</dbReference>
<dbReference type="InterPro" id="IPR027417">
    <property type="entry name" value="P-loop_NTPase"/>
</dbReference>
<organism evidence="6">
    <name type="scientific">uncultured Dysgonomonas sp</name>
    <dbReference type="NCBI Taxonomy" id="206096"/>
    <lineage>
        <taxon>Bacteria</taxon>
        <taxon>Pseudomonadati</taxon>
        <taxon>Bacteroidota</taxon>
        <taxon>Bacteroidia</taxon>
        <taxon>Bacteroidales</taxon>
        <taxon>Dysgonomonadaceae</taxon>
        <taxon>Dysgonomonas</taxon>
        <taxon>environmental samples</taxon>
    </lineage>
</organism>
<dbReference type="RefSeq" id="WP_296948995.1">
    <property type="nucleotide sequence ID" value="NZ_LT599021.1"/>
</dbReference>
<dbReference type="PIRSF" id="PIRSF028756">
    <property type="entry name" value="PPK2_prd"/>
    <property type="match status" value="1"/>
</dbReference>
<dbReference type="GO" id="GO:0006797">
    <property type="term" value="P:polyphosphate metabolic process"/>
    <property type="evidence" value="ECO:0007669"/>
    <property type="project" value="InterPro"/>
</dbReference>
<protein>
    <recommendedName>
        <fullName evidence="5">Polyphosphate kinase-2-related domain-containing protein</fullName>
    </recommendedName>
</protein>
<dbReference type="InterPro" id="IPR022488">
    <property type="entry name" value="PPK2-related"/>
</dbReference>
<reference evidence="6" key="1">
    <citation type="submission" date="2016-04" db="EMBL/GenBank/DDBJ databases">
        <authorList>
            <person name="Evans L.H."/>
            <person name="Alamgir A."/>
            <person name="Owens N."/>
            <person name="Weber N.D."/>
            <person name="Virtaneva K."/>
            <person name="Barbian K."/>
            <person name="Babar A."/>
            <person name="Rosenke K."/>
        </authorList>
    </citation>
    <scope>NUCLEOTIDE SEQUENCE</scope>
    <source>
        <strain evidence="6">86-2</strain>
    </source>
</reference>
<evidence type="ECO:0000259" key="5">
    <source>
        <dbReference type="Pfam" id="PF03976"/>
    </source>
</evidence>
<accession>A0A212JIQ6</accession>
<keyword evidence="3" id="KW-0418">Kinase</keyword>
<dbReference type="Gene3D" id="3.40.50.300">
    <property type="entry name" value="P-loop containing nucleotide triphosphate hydrolases"/>
    <property type="match status" value="1"/>
</dbReference>
<dbReference type="EMBL" id="FLUL01000001">
    <property type="protein sequence ID" value="SBV99333.1"/>
    <property type="molecule type" value="Genomic_DNA"/>
</dbReference>
<dbReference type="AlphaFoldDB" id="A0A212JIQ6"/>
<dbReference type="SUPFAM" id="SSF52540">
    <property type="entry name" value="P-loop containing nucleoside triphosphate hydrolases"/>
    <property type="match status" value="1"/>
</dbReference>
<evidence type="ECO:0000256" key="2">
    <source>
        <dbReference type="ARBA" id="ARBA00022679"/>
    </source>
</evidence>
<dbReference type="Pfam" id="PF03976">
    <property type="entry name" value="PPK2"/>
    <property type="match status" value="1"/>
</dbReference>